<dbReference type="SUPFAM" id="SSF53850">
    <property type="entry name" value="Periplasmic binding protein-like II"/>
    <property type="match status" value="1"/>
</dbReference>
<feature type="domain" description="Solute-binding protein family 5" evidence="5">
    <location>
        <begin position="95"/>
        <end position="432"/>
    </location>
</feature>
<dbReference type="GO" id="GO:0042597">
    <property type="term" value="C:periplasmic space"/>
    <property type="evidence" value="ECO:0007669"/>
    <property type="project" value="UniProtKB-ARBA"/>
</dbReference>
<dbReference type="PIRSF" id="PIRSF002741">
    <property type="entry name" value="MppA"/>
    <property type="match status" value="1"/>
</dbReference>
<dbReference type="InterPro" id="IPR000914">
    <property type="entry name" value="SBP_5_dom"/>
</dbReference>
<dbReference type="AlphaFoldDB" id="A0A3E4TSH1"/>
<dbReference type="CDD" id="cd00995">
    <property type="entry name" value="PBP2_NikA_DppA_OppA_like"/>
    <property type="match status" value="1"/>
</dbReference>
<dbReference type="EMBL" id="QSSQ01000054">
    <property type="protein sequence ID" value="RGL94217.1"/>
    <property type="molecule type" value="Genomic_DNA"/>
</dbReference>
<sequence>MKKKLFSLIFAASISMALLAGCGGGQEAATGTEIKAEGGTEAMPAGEAGVLYSNGGPTEFFETPWLNPGTYMYNKTLYARLLLADENLSPISGEGELASSYEMAEDGSYLKFTLRDGITWHDGAPITAEEIQWNIEYALKTTVLNSVFRSAFEAIEGSGAYLDGSAEHISGIVVDGNTITLNFDRVAPDALLVFTQFAPLPKKYLADVDPVSLQQAEYFQHPIGSGPFKVEEVQMGNYTILAPFEGYYDGVANYKIHLNPSAGDSDPNFVTNAKAGKLDYAYTKNIADVQALEGQSGITLDKVDVRYTRLFYVNKFPNADGTPGALSDIRVRQAIAYAIDMAAICEGVMNGAGVPANSLTPDGSDKVDGLNNYDYNPEKAKQLLAEVGWDSNREIKVVYYYTDQATQDLMAVIQQYLAEVGIKMNASLVEGDLATILWKAPEDPVNGPRAVDWDMCYAANAALSLHEYYDRYATGYSINSHTPGDPKLDELIAATNASADAEVQKKAFFELQKYENETLFEIPLYYQPIYLLHSDRVEGIEAIGNPQFNFNWGVQNWVVK</sequence>
<dbReference type="PANTHER" id="PTHR30290">
    <property type="entry name" value="PERIPLASMIC BINDING COMPONENT OF ABC TRANSPORTER"/>
    <property type="match status" value="1"/>
</dbReference>
<dbReference type="Proteomes" id="UP000261257">
    <property type="component" value="Unassembled WGS sequence"/>
</dbReference>
<reference evidence="6 7" key="1">
    <citation type="submission" date="2018-08" db="EMBL/GenBank/DDBJ databases">
        <title>A genome reference for cultivated species of the human gut microbiota.</title>
        <authorList>
            <person name="Zou Y."/>
            <person name="Xue W."/>
            <person name="Luo G."/>
        </authorList>
    </citation>
    <scope>NUCLEOTIDE SEQUENCE [LARGE SCALE GENOMIC DNA]</scope>
    <source>
        <strain evidence="6 7">TF05-11AC</strain>
    </source>
</reference>
<dbReference type="PANTHER" id="PTHR30290:SF9">
    <property type="entry name" value="OLIGOPEPTIDE-BINDING PROTEIN APPA"/>
    <property type="match status" value="1"/>
</dbReference>
<dbReference type="GO" id="GO:0015833">
    <property type="term" value="P:peptide transport"/>
    <property type="evidence" value="ECO:0007669"/>
    <property type="project" value="TreeGrafter"/>
</dbReference>
<gene>
    <name evidence="6" type="ORF">DXC39_29880</name>
</gene>
<evidence type="ECO:0000256" key="4">
    <source>
        <dbReference type="SAM" id="SignalP"/>
    </source>
</evidence>
<dbReference type="Gene3D" id="3.10.105.10">
    <property type="entry name" value="Dipeptide-binding Protein, Domain 3"/>
    <property type="match status" value="1"/>
</dbReference>
<accession>A0A3E4TSH1</accession>
<dbReference type="GO" id="GO:0043190">
    <property type="term" value="C:ATP-binding cassette (ABC) transporter complex"/>
    <property type="evidence" value="ECO:0007669"/>
    <property type="project" value="InterPro"/>
</dbReference>
<proteinExistence type="inferred from homology"/>
<dbReference type="RefSeq" id="WP_007870365.1">
    <property type="nucleotide sequence ID" value="NZ_QRQF01000046.1"/>
</dbReference>
<organism evidence="6 7">
    <name type="scientific">Hungatella hathewayi</name>
    <dbReference type="NCBI Taxonomy" id="154046"/>
    <lineage>
        <taxon>Bacteria</taxon>
        <taxon>Bacillati</taxon>
        <taxon>Bacillota</taxon>
        <taxon>Clostridia</taxon>
        <taxon>Lachnospirales</taxon>
        <taxon>Lachnospiraceae</taxon>
        <taxon>Hungatella</taxon>
    </lineage>
</organism>
<dbReference type="GO" id="GO:1904680">
    <property type="term" value="F:peptide transmembrane transporter activity"/>
    <property type="evidence" value="ECO:0007669"/>
    <property type="project" value="TreeGrafter"/>
</dbReference>
<feature type="signal peptide" evidence="4">
    <location>
        <begin position="1"/>
        <end position="20"/>
    </location>
</feature>
<name>A0A3E4TSH1_9FIRM</name>
<dbReference type="InterPro" id="IPR039424">
    <property type="entry name" value="SBP_5"/>
</dbReference>
<evidence type="ECO:0000259" key="5">
    <source>
        <dbReference type="Pfam" id="PF00496"/>
    </source>
</evidence>
<feature type="chain" id="PRO_5039384990" evidence="4">
    <location>
        <begin position="21"/>
        <end position="560"/>
    </location>
</feature>
<dbReference type="InterPro" id="IPR030678">
    <property type="entry name" value="Peptide/Ni-bd"/>
</dbReference>
<evidence type="ECO:0000313" key="6">
    <source>
        <dbReference type="EMBL" id="RGL94217.1"/>
    </source>
</evidence>
<dbReference type="Pfam" id="PF00496">
    <property type="entry name" value="SBP_bac_5"/>
    <property type="match status" value="1"/>
</dbReference>
<comment type="caution">
    <text evidence="6">The sequence shown here is derived from an EMBL/GenBank/DDBJ whole genome shotgun (WGS) entry which is preliminary data.</text>
</comment>
<comment type="similarity">
    <text evidence="1">Belongs to the bacterial solute-binding protein 5 family.</text>
</comment>
<dbReference type="PROSITE" id="PS51257">
    <property type="entry name" value="PROKAR_LIPOPROTEIN"/>
    <property type="match status" value="1"/>
</dbReference>
<dbReference type="Gene3D" id="3.40.190.10">
    <property type="entry name" value="Periplasmic binding protein-like II"/>
    <property type="match status" value="1"/>
</dbReference>
<evidence type="ECO:0000256" key="2">
    <source>
        <dbReference type="ARBA" id="ARBA00022448"/>
    </source>
</evidence>
<keyword evidence="3 4" id="KW-0732">Signal</keyword>
<keyword evidence="2" id="KW-0813">Transport</keyword>
<evidence type="ECO:0000256" key="3">
    <source>
        <dbReference type="ARBA" id="ARBA00022729"/>
    </source>
</evidence>
<protein>
    <submittedName>
        <fullName evidence="6">ABC transporter substrate-binding protein</fullName>
    </submittedName>
</protein>
<evidence type="ECO:0000313" key="7">
    <source>
        <dbReference type="Proteomes" id="UP000261257"/>
    </source>
</evidence>
<evidence type="ECO:0000256" key="1">
    <source>
        <dbReference type="ARBA" id="ARBA00005695"/>
    </source>
</evidence>